<feature type="compositionally biased region" description="Low complexity" evidence="1">
    <location>
        <begin position="326"/>
        <end position="338"/>
    </location>
</feature>
<gene>
    <name evidence="2" type="ORF">OXX778_LOCUS9802</name>
</gene>
<feature type="compositionally biased region" description="Low complexity" evidence="1">
    <location>
        <begin position="351"/>
        <end position="361"/>
    </location>
</feature>
<feature type="compositionally biased region" description="Low complexity" evidence="1">
    <location>
        <begin position="20"/>
        <end position="39"/>
    </location>
</feature>
<evidence type="ECO:0000256" key="1">
    <source>
        <dbReference type="SAM" id="MobiDB-lite"/>
    </source>
</evidence>
<dbReference type="GO" id="GO:0006357">
    <property type="term" value="P:regulation of transcription by RNA polymerase II"/>
    <property type="evidence" value="ECO:0007669"/>
    <property type="project" value="TreeGrafter"/>
</dbReference>
<dbReference type="Proteomes" id="UP000663879">
    <property type="component" value="Unassembled WGS sequence"/>
</dbReference>
<dbReference type="PANTHER" id="PTHR21564">
    <property type="entry name" value="BRAKELESS PROTEIN"/>
    <property type="match status" value="1"/>
</dbReference>
<dbReference type="PANTHER" id="PTHR21564:SF5">
    <property type="entry name" value="SCRIBBLER, ISOFORM J"/>
    <property type="match status" value="1"/>
</dbReference>
<dbReference type="EMBL" id="CAJNOC010001479">
    <property type="protein sequence ID" value="CAF0868343.1"/>
    <property type="molecule type" value="Genomic_DNA"/>
</dbReference>
<dbReference type="GO" id="GO:0005634">
    <property type="term" value="C:nucleus"/>
    <property type="evidence" value="ECO:0007669"/>
    <property type="project" value="TreeGrafter"/>
</dbReference>
<dbReference type="AlphaFoldDB" id="A0A813WZQ7"/>
<evidence type="ECO:0000313" key="2">
    <source>
        <dbReference type="EMBL" id="CAF0868343.1"/>
    </source>
</evidence>
<comment type="caution">
    <text evidence="2">The sequence shown here is derived from an EMBL/GenBank/DDBJ whole genome shotgun (WGS) entry which is preliminary data.</text>
</comment>
<dbReference type="InterPro" id="IPR040010">
    <property type="entry name" value="ZN608/ZN609"/>
</dbReference>
<keyword evidence="3" id="KW-1185">Reference proteome</keyword>
<proteinExistence type="predicted"/>
<accession>A0A813WZQ7</accession>
<reference evidence="2" key="1">
    <citation type="submission" date="2021-02" db="EMBL/GenBank/DDBJ databases">
        <authorList>
            <person name="Nowell W R."/>
        </authorList>
    </citation>
    <scope>NUCLEOTIDE SEQUENCE</scope>
    <source>
        <strain evidence="2">Ploen Becks lab</strain>
    </source>
</reference>
<organism evidence="2 3">
    <name type="scientific">Brachionus calyciflorus</name>
    <dbReference type="NCBI Taxonomy" id="104777"/>
    <lineage>
        <taxon>Eukaryota</taxon>
        <taxon>Metazoa</taxon>
        <taxon>Spiralia</taxon>
        <taxon>Gnathifera</taxon>
        <taxon>Rotifera</taxon>
        <taxon>Eurotatoria</taxon>
        <taxon>Monogononta</taxon>
        <taxon>Pseudotrocha</taxon>
        <taxon>Ploima</taxon>
        <taxon>Brachionidae</taxon>
        <taxon>Brachionus</taxon>
    </lineage>
</organism>
<feature type="compositionally biased region" description="Low complexity" evidence="1">
    <location>
        <begin position="250"/>
        <end position="269"/>
    </location>
</feature>
<evidence type="ECO:0000313" key="3">
    <source>
        <dbReference type="Proteomes" id="UP000663879"/>
    </source>
</evidence>
<name>A0A813WZQ7_9BILA</name>
<feature type="region of interest" description="Disordered" evidence="1">
    <location>
        <begin position="20"/>
        <end position="50"/>
    </location>
</feature>
<feature type="compositionally biased region" description="Low complexity" evidence="1">
    <location>
        <begin position="297"/>
        <end position="313"/>
    </location>
</feature>
<sequence length="399" mass="44084">MKIKQNQSLTEDKSIISNLNYTTNNNNNTSLNSSQTSTTPTAKQTLKKKKTSLCVSNTNEYTKMMDTQQINPDLINNNQNETLNSQDTSISEEIVDDSSRTRSIGISTDTSDLAPCEPGTNILLEGIVWNETNKGVLILNVSWRGKTFVGSLIDTSKTSWAPPRFKDIPKFKNNKDGFNFFNQYGSNNLFSSTDPSFNPFVTQAGQNGLSTDPTVRTLRNGKRRFINQFENDLMSDLEFDLCNNSQNNGVSNNNNINNNNNGPTTPVNQPVKQETKIKSESHSSASSVNEEEFDAMTQSSTTSSTSSKCSSKSNGKKAKLNNGDAKSTSSNSSSNSSRSYKKNKKSNLDQTLNSSNLDDTLSSSLIQGRQTPVQEQFITSQHQQQNNLTDQSTMNEIKT</sequence>
<feature type="region of interest" description="Disordered" evidence="1">
    <location>
        <begin position="378"/>
        <end position="399"/>
    </location>
</feature>
<feature type="region of interest" description="Disordered" evidence="1">
    <location>
        <begin position="250"/>
        <end position="361"/>
    </location>
</feature>
<protein>
    <submittedName>
        <fullName evidence="2">Uncharacterized protein</fullName>
    </submittedName>
</protein>
<dbReference type="OrthoDB" id="5863628at2759"/>